<protein>
    <submittedName>
        <fullName evidence="3">Uncharacterized protein</fullName>
    </submittedName>
</protein>
<reference evidence="4" key="1">
    <citation type="submission" date="2014-01" db="EMBL/GenBank/DDBJ databases">
        <title>The Genome Sequence of Anopheles farauti FAR1 (V2).</title>
        <authorList>
            <consortium name="The Broad Institute Genomics Platform"/>
            <person name="Neafsey D.E."/>
            <person name="Besansky N."/>
            <person name="Howell P."/>
            <person name="Walton C."/>
            <person name="Young S.K."/>
            <person name="Zeng Q."/>
            <person name="Gargeya S."/>
            <person name="Fitzgerald M."/>
            <person name="Haas B."/>
            <person name="Abouelleil A."/>
            <person name="Allen A.W."/>
            <person name="Alvarado L."/>
            <person name="Arachchi H.M."/>
            <person name="Berlin A.M."/>
            <person name="Chapman S.B."/>
            <person name="Gainer-Dewar J."/>
            <person name="Goldberg J."/>
            <person name="Griggs A."/>
            <person name="Gujja S."/>
            <person name="Hansen M."/>
            <person name="Howarth C."/>
            <person name="Imamovic A."/>
            <person name="Ireland A."/>
            <person name="Larimer J."/>
            <person name="McCowan C."/>
            <person name="Murphy C."/>
            <person name="Pearson M."/>
            <person name="Poon T.W."/>
            <person name="Priest M."/>
            <person name="Roberts A."/>
            <person name="Saif S."/>
            <person name="Shea T."/>
            <person name="Sisk P."/>
            <person name="Sykes S."/>
            <person name="Wortman J."/>
            <person name="Nusbaum C."/>
            <person name="Birren B."/>
        </authorList>
    </citation>
    <scope>NUCLEOTIDE SEQUENCE [LARGE SCALE GENOMIC DNA]</scope>
    <source>
        <strain evidence="4">FAR1</strain>
    </source>
</reference>
<feature type="compositionally biased region" description="Polar residues" evidence="1">
    <location>
        <begin position="189"/>
        <end position="198"/>
    </location>
</feature>
<organism evidence="3 4">
    <name type="scientific">Anopheles farauti</name>
    <dbReference type="NCBI Taxonomy" id="69004"/>
    <lineage>
        <taxon>Eukaryota</taxon>
        <taxon>Metazoa</taxon>
        <taxon>Ecdysozoa</taxon>
        <taxon>Arthropoda</taxon>
        <taxon>Hexapoda</taxon>
        <taxon>Insecta</taxon>
        <taxon>Pterygota</taxon>
        <taxon>Neoptera</taxon>
        <taxon>Endopterygota</taxon>
        <taxon>Diptera</taxon>
        <taxon>Nematocera</taxon>
        <taxon>Culicoidea</taxon>
        <taxon>Culicidae</taxon>
        <taxon>Anophelinae</taxon>
        <taxon>Anopheles</taxon>
    </lineage>
</organism>
<keyword evidence="2" id="KW-0732">Signal</keyword>
<proteinExistence type="predicted"/>
<dbReference type="EMBL" id="AXCN02001200">
    <property type="status" value="NOT_ANNOTATED_CDS"/>
    <property type="molecule type" value="Genomic_DNA"/>
</dbReference>
<feature type="region of interest" description="Disordered" evidence="1">
    <location>
        <begin position="258"/>
        <end position="286"/>
    </location>
</feature>
<dbReference type="VEuPathDB" id="VectorBase:AFAF003226"/>
<dbReference type="EnsemblMetazoa" id="AFAF003226-RA">
    <property type="protein sequence ID" value="AFAF003226-PA"/>
    <property type="gene ID" value="AFAF003226"/>
</dbReference>
<keyword evidence="4" id="KW-1185">Reference proteome</keyword>
<evidence type="ECO:0000313" key="3">
    <source>
        <dbReference type="EnsemblMetazoa" id="AFAF003226-PA"/>
    </source>
</evidence>
<evidence type="ECO:0000256" key="2">
    <source>
        <dbReference type="SAM" id="SignalP"/>
    </source>
</evidence>
<dbReference type="AlphaFoldDB" id="A0A182Q530"/>
<feature type="region of interest" description="Disordered" evidence="1">
    <location>
        <begin position="189"/>
        <end position="212"/>
    </location>
</feature>
<feature type="compositionally biased region" description="Low complexity" evidence="1">
    <location>
        <begin position="266"/>
        <end position="286"/>
    </location>
</feature>
<name>A0A182Q530_9DIPT</name>
<evidence type="ECO:0000313" key="4">
    <source>
        <dbReference type="Proteomes" id="UP000075886"/>
    </source>
</evidence>
<reference evidence="3" key="2">
    <citation type="submission" date="2020-05" db="UniProtKB">
        <authorList>
            <consortium name="EnsemblMetazoa"/>
        </authorList>
    </citation>
    <scope>IDENTIFICATION</scope>
    <source>
        <strain evidence="3">FAR1</strain>
    </source>
</reference>
<dbReference type="Proteomes" id="UP000075886">
    <property type="component" value="Unassembled WGS sequence"/>
</dbReference>
<evidence type="ECO:0000256" key="1">
    <source>
        <dbReference type="SAM" id="MobiDB-lite"/>
    </source>
</evidence>
<sequence length="316" mass="33193">MQVILLYCCVVFVVIRSVQSNGETTLVEKSSTKSEVNVDKAVIALGASPIGIGNTQPDQSSSNYPPSSVWLVPQTAIDLNQTVNNLANPKPPVQQDATFAYKPVITYKPGDKPNIINQLLTGAPGFDSSAQSFFLIPSSTTTEPSAGAQNDPLPNPVPGLINSSQSTLSNASNVVQGITNQLGTNIPNGLLSSLPNRPSNDEAASGSESTTSNPVQLLINNYQNSWNNATGVAQGVVGQFGSNVQNGISNVFGLNLNRPSNDEPVTQTTGTSATTEEITTSSATTEATSFTTLKPATSTNSVFPLFKQFFRSPTKP</sequence>
<feature type="signal peptide" evidence="2">
    <location>
        <begin position="1"/>
        <end position="20"/>
    </location>
</feature>
<accession>A0A182Q530</accession>
<feature type="chain" id="PRO_5008132297" evidence="2">
    <location>
        <begin position="21"/>
        <end position="316"/>
    </location>
</feature>